<dbReference type="GO" id="GO:0005778">
    <property type="term" value="C:peroxisomal membrane"/>
    <property type="evidence" value="ECO:0007669"/>
    <property type="project" value="TreeGrafter"/>
</dbReference>
<dbReference type="EMBL" id="OC933459">
    <property type="protein sequence ID" value="CAD7659889.1"/>
    <property type="molecule type" value="Genomic_DNA"/>
</dbReference>
<keyword evidence="2" id="KW-0812">Transmembrane</keyword>
<name>A0A7R9MIU9_9ACAR</name>
<evidence type="ECO:0000256" key="4">
    <source>
        <dbReference type="ARBA" id="ARBA00023136"/>
    </source>
</evidence>
<evidence type="ECO:0000313" key="6">
    <source>
        <dbReference type="EMBL" id="CAD7659889.1"/>
    </source>
</evidence>
<dbReference type="GO" id="GO:0140359">
    <property type="term" value="F:ABC-type transporter activity"/>
    <property type="evidence" value="ECO:0007669"/>
    <property type="project" value="InterPro"/>
</dbReference>
<dbReference type="Pfam" id="PF06472">
    <property type="entry name" value="ABC_membrane_2"/>
    <property type="match status" value="1"/>
</dbReference>
<feature type="domain" description="ABC transmembrane type-1" evidence="5">
    <location>
        <begin position="88"/>
        <end position="216"/>
    </location>
</feature>
<accession>A0A7R9MIU9</accession>
<keyword evidence="3" id="KW-1133">Transmembrane helix</keyword>
<dbReference type="GO" id="GO:0005324">
    <property type="term" value="F:long-chain fatty acid transmembrane transporter activity"/>
    <property type="evidence" value="ECO:0007669"/>
    <property type="project" value="TreeGrafter"/>
</dbReference>
<dbReference type="OrthoDB" id="422637at2759"/>
<dbReference type="GO" id="GO:0006635">
    <property type="term" value="P:fatty acid beta-oxidation"/>
    <property type="evidence" value="ECO:0007669"/>
    <property type="project" value="TreeGrafter"/>
</dbReference>
<evidence type="ECO:0000256" key="2">
    <source>
        <dbReference type="ARBA" id="ARBA00022692"/>
    </source>
</evidence>
<sequence>MSILSKLIAQDCNPHKLDAKRVVVLSSSVISVSIWVFNVINARNKSHQISKDNDITFTDKTEVKTKLESMSSVLGHLKAILKKTLGPKEYAYAFGIAATLVVRTMCDLWLIQNGTQIEAAIITADVSKLKSNLIDFFISMPVLAFVNNSLKYCINQLKLGLRYRLSLMLYNKYTTGLTYYRLNVLNNEVQNIDQLLTNDVEKFCTTIVDVYSNVSK</sequence>
<dbReference type="GO" id="GO:0005524">
    <property type="term" value="F:ATP binding"/>
    <property type="evidence" value="ECO:0007669"/>
    <property type="project" value="InterPro"/>
</dbReference>
<dbReference type="Proteomes" id="UP000728032">
    <property type="component" value="Unassembled WGS sequence"/>
</dbReference>
<evidence type="ECO:0000259" key="5">
    <source>
        <dbReference type="Pfam" id="PF06472"/>
    </source>
</evidence>
<dbReference type="InterPro" id="IPR050835">
    <property type="entry name" value="ABC_transporter_sub-D"/>
</dbReference>
<evidence type="ECO:0000256" key="1">
    <source>
        <dbReference type="ARBA" id="ARBA00022448"/>
    </source>
</evidence>
<proteinExistence type="predicted"/>
<feature type="non-terminal residue" evidence="6">
    <location>
        <position position="1"/>
    </location>
</feature>
<gene>
    <name evidence="6" type="ORF">ONB1V03_LOCUS16460</name>
</gene>
<protein>
    <recommendedName>
        <fullName evidence="5">ABC transmembrane type-1 domain-containing protein</fullName>
    </recommendedName>
</protein>
<reference evidence="6" key="1">
    <citation type="submission" date="2020-11" db="EMBL/GenBank/DDBJ databases">
        <authorList>
            <person name="Tran Van P."/>
        </authorList>
    </citation>
    <scope>NUCLEOTIDE SEQUENCE</scope>
</reference>
<dbReference type="PANTHER" id="PTHR11384">
    <property type="entry name" value="ATP-BINDING CASSETTE, SUB-FAMILY D MEMBER"/>
    <property type="match status" value="1"/>
</dbReference>
<dbReference type="AlphaFoldDB" id="A0A7R9MIU9"/>
<dbReference type="GO" id="GO:0015910">
    <property type="term" value="P:long-chain fatty acid import into peroxisome"/>
    <property type="evidence" value="ECO:0007669"/>
    <property type="project" value="TreeGrafter"/>
</dbReference>
<keyword evidence="4" id="KW-0472">Membrane</keyword>
<evidence type="ECO:0000256" key="3">
    <source>
        <dbReference type="ARBA" id="ARBA00022989"/>
    </source>
</evidence>
<dbReference type="PANTHER" id="PTHR11384:SF62">
    <property type="entry name" value="ATP-BINDING CASSETTE SUB-FAMILY D MEMBER 3"/>
    <property type="match status" value="1"/>
</dbReference>
<keyword evidence="7" id="KW-1185">Reference proteome</keyword>
<organism evidence="6">
    <name type="scientific">Oppiella nova</name>
    <dbReference type="NCBI Taxonomy" id="334625"/>
    <lineage>
        <taxon>Eukaryota</taxon>
        <taxon>Metazoa</taxon>
        <taxon>Ecdysozoa</taxon>
        <taxon>Arthropoda</taxon>
        <taxon>Chelicerata</taxon>
        <taxon>Arachnida</taxon>
        <taxon>Acari</taxon>
        <taxon>Acariformes</taxon>
        <taxon>Sarcoptiformes</taxon>
        <taxon>Oribatida</taxon>
        <taxon>Brachypylina</taxon>
        <taxon>Oppioidea</taxon>
        <taxon>Oppiidae</taxon>
        <taxon>Oppiella</taxon>
    </lineage>
</organism>
<dbReference type="EMBL" id="CAJPVJ010018634">
    <property type="protein sequence ID" value="CAG2177027.1"/>
    <property type="molecule type" value="Genomic_DNA"/>
</dbReference>
<keyword evidence="1" id="KW-0813">Transport</keyword>
<dbReference type="InterPro" id="IPR011527">
    <property type="entry name" value="ABC1_TM_dom"/>
</dbReference>
<dbReference type="GO" id="GO:0042760">
    <property type="term" value="P:very long-chain fatty acid catabolic process"/>
    <property type="evidence" value="ECO:0007669"/>
    <property type="project" value="TreeGrafter"/>
</dbReference>
<evidence type="ECO:0000313" key="7">
    <source>
        <dbReference type="Proteomes" id="UP000728032"/>
    </source>
</evidence>
<dbReference type="GO" id="GO:0007031">
    <property type="term" value="P:peroxisome organization"/>
    <property type="evidence" value="ECO:0007669"/>
    <property type="project" value="TreeGrafter"/>
</dbReference>